<organism evidence="8 9">
    <name type="scientific">Mytilus galloprovincialis</name>
    <name type="common">Mediterranean mussel</name>
    <dbReference type="NCBI Taxonomy" id="29158"/>
    <lineage>
        <taxon>Eukaryota</taxon>
        <taxon>Metazoa</taxon>
        <taxon>Spiralia</taxon>
        <taxon>Lophotrochozoa</taxon>
        <taxon>Mollusca</taxon>
        <taxon>Bivalvia</taxon>
        <taxon>Autobranchia</taxon>
        <taxon>Pteriomorphia</taxon>
        <taxon>Mytilida</taxon>
        <taxon>Mytiloidea</taxon>
        <taxon>Mytilidae</taxon>
        <taxon>Mytilinae</taxon>
        <taxon>Mytilus</taxon>
    </lineage>
</organism>
<sequence>MNLKMGTANNKAFRCCCCFHVRTGAIFIGIINLLGFMFMACTLIFASIHPEVLEKSMQTCPVGDNTKNQDIVIDVNVKGDQVKLETCGDVMFVQKKFTKDNLCVAFAIVMCMITITGFLIYGIMKHRPGYMMPFFCVQMFDFCISCLTVVGYFSYAPDMKLWLCQEGLACLPLMDRLLAMDRDILMILCLICFILWLSFKAYLIGVIWACYKYLQMSLVNRDVVREYTVDPDSEMLLPPKYEDAVKVPMDQAPPPYAS</sequence>
<dbReference type="GO" id="GO:0005765">
    <property type="term" value="C:lysosomal membrane"/>
    <property type="evidence" value="ECO:0007669"/>
    <property type="project" value="TreeGrafter"/>
</dbReference>
<feature type="transmembrane region" description="Helical" evidence="7">
    <location>
        <begin position="21"/>
        <end position="48"/>
    </location>
</feature>
<dbReference type="PANTHER" id="PTHR12479:SF10">
    <property type="entry name" value="LYSOSOMAL-ASSOCIATED TRANSMEMBRANE PROTEIN"/>
    <property type="match status" value="1"/>
</dbReference>
<evidence type="ECO:0000313" key="8">
    <source>
        <dbReference type="EMBL" id="VDI41838.1"/>
    </source>
</evidence>
<keyword evidence="5 7" id="KW-1133">Transmembrane helix</keyword>
<evidence type="ECO:0000256" key="3">
    <source>
        <dbReference type="ARBA" id="ARBA00022448"/>
    </source>
</evidence>
<keyword evidence="4 7" id="KW-0812">Transmembrane</keyword>
<dbReference type="Proteomes" id="UP000596742">
    <property type="component" value="Unassembled WGS sequence"/>
</dbReference>
<keyword evidence="3" id="KW-0813">Transport</keyword>
<evidence type="ECO:0000256" key="4">
    <source>
        <dbReference type="ARBA" id="ARBA00022692"/>
    </source>
</evidence>
<dbReference type="AlphaFoldDB" id="A0A8B6EY18"/>
<dbReference type="Pfam" id="PF03821">
    <property type="entry name" value="Mtp"/>
    <property type="match status" value="2"/>
</dbReference>
<dbReference type="EMBL" id="UYJE01005944">
    <property type="protein sequence ID" value="VDI41838.1"/>
    <property type="molecule type" value="Genomic_DNA"/>
</dbReference>
<evidence type="ECO:0000256" key="1">
    <source>
        <dbReference type="ARBA" id="ARBA00004127"/>
    </source>
</evidence>
<feature type="transmembrane region" description="Helical" evidence="7">
    <location>
        <begin position="104"/>
        <end position="123"/>
    </location>
</feature>
<dbReference type="InterPro" id="IPR004687">
    <property type="entry name" value="LAPTM4/5"/>
</dbReference>
<evidence type="ECO:0000256" key="5">
    <source>
        <dbReference type="ARBA" id="ARBA00022989"/>
    </source>
</evidence>
<protein>
    <submittedName>
        <fullName evidence="8">Lysosomal-associated transmembrane protein</fullName>
    </submittedName>
</protein>
<keyword evidence="9" id="KW-1185">Reference proteome</keyword>
<keyword evidence="6 7" id="KW-0472">Membrane</keyword>
<comment type="subcellular location">
    <subcellularLocation>
        <location evidence="1">Endomembrane system</location>
        <topology evidence="1">Multi-pass membrane protein</topology>
    </subcellularLocation>
</comment>
<accession>A0A8B6EY18</accession>
<dbReference type="InterPro" id="IPR051115">
    <property type="entry name" value="LAPTM_transporter"/>
</dbReference>
<feature type="transmembrane region" description="Helical" evidence="7">
    <location>
        <begin position="130"/>
        <end position="153"/>
    </location>
</feature>
<evidence type="ECO:0000256" key="7">
    <source>
        <dbReference type="SAM" id="Phobius"/>
    </source>
</evidence>
<comment type="similarity">
    <text evidence="2">Belongs to the LAPTM4/LAPTM5 transporter family.</text>
</comment>
<feature type="transmembrane region" description="Helical" evidence="7">
    <location>
        <begin position="184"/>
        <end position="211"/>
    </location>
</feature>
<dbReference type="OrthoDB" id="10002163at2759"/>
<name>A0A8B6EY18_MYTGA</name>
<reference evidence="8" key="1">
    <citation type="submission" date="2018-11" db="EMBL/GenBank/DDBJ databases">
        <authorList>
            <person name="Alioto T."/>
            <person name="Alioto T."/>
        </authorList>
    </citation>
    <scope>NUCLEOTIDE SEQUENCE</scope>
</reference>
<dbReference type="PANTHER" id="PTHR12479">
    <property type="entry name" value="LYSOSOMAL-ASSOCIATED TRANSMEMBRANE PROTEIN"/>
    <property type="match status" value="1"/>
</dbReference>
<evidence type="ECO:0000313" key="9">
    <source>
        <dbReference type="Proteomes" id="UP000596742"/>
    </source>
</evidence>
<proteinExistence type="inferred from homology"/>
<evidence type="ECO:0000256" key="6">
    <source>
        <dbReference type="ARBA" id="ARBA00023136"/>
    </source>
</evidence>
<gene>
    <name evidence="8" type="ORF">MGAL_10B015531</name>
</gene>
<comment type="caution">
    <text evidence="8">The sequence shown here is derived from an EMBL/GenBank/DDBJ whole genome shotgun (WGS) entry which is preliminary data.</text>
</comment>
<dbReference type="GO" id="GO:0012505">
    <property type="term" value="C:endomembrane system"/>
    <property type="evidence" value="ECO:0007669"/>
    <property type="project" value="UniProtKB-SubCell"/>
</dbReference>
<evidence type="ECO:0000256" key="2">
    <source>
        <dbReference type="ARBA" id="ARBA00010076"/>
    </source>
</evidence>